<evidence type="ECO:0000256" key="2">
    <source>
        <dbReference type="ARBA" id="ARBA00007092"/>
    </source>
</evidence>
<comment type="cofactor">
    <cofactor evidence="1">
        <name>Mn(2+)</name>
        <dbReference type="ChEBI" id="CHEBI:29035"/>
    </cofactor>
</comment>
<feature type="binding site" evidence="7">
    <location>
        <position position="215"/>
    </location>
    <ligand>
        <name>Mg(2+)</name>
        <dbReference type="ChEBI" id="CHEBI:18420"/>
        <label>1</label>
    </ligand>
</feature>
<dbReference type="Gene3D" id="3.60.10.10">
    <property type="entry name" value="Endonuclease/exonuclease/phosphatase"/>
    <property type="match status" value="1"/>
</dbReference>
<keyword evidence="13" id="KW-1185">Reference proteome</keyword>
<dbReference type="GeneID" id="66078014"/>
<dbReference type="PROSITE" id="PS00728">
    <property type="entry name" value="AP_NUCLEASE_F1_3"/>
    <property type="match status" value="1"/>
</dbReference>
<feature type="site" description="Interaction with DNA substrate" evidence="8">
    <location>
        <position position="325"/>
    </location>
</feature>
<feature type="active site" description="Proton acceptor" evidence="6">
    <location>
        <position position="325"/>
    </location>
</feature>
<dbReference type="CDD" id="cd09087">
    <property type="entry name" value="Ape1-like_AP-endo"/>
    <property type="match status" value="1"/>
</dbReference>
<keyword evidence="9" id="KW-0227">DNA damage</keyword>
<dbReference type="GO" id="GO:0008311">
    <property type="term" value="F:double-stranded DNA 3'-5' DNA exonuclease activity"/>
    <property type="evidence" value="ECO:0007669"/>
    <property type="project" value="TreeGrafter"/>
</dbReference>
<evidence type="ECO:0000259" key="11">
    <source>
        <dbReference type="Pfam" id="PF03372"/>
    </source>
</evidence>
<protein>
    <recommendedName>
        <fullName evidence="11">Endonuclease/exonuclease/phosphatase domain-containing protein</fullName>
    </recommendedName>
</protein>
<feature type="binding site" evidence="7">
    <location>
        <position position="213"/>
    </location>
    <ligand>
        <name>Mg(2+)</name>
        <dbReference type="ChEBI" id="CHEBI:18420"/>
        <label>1</label>
    </ligand>
</feature>
<sequence>MPLKRASSSKRKIPVSDDEGSIPPESMKTAKKAKLAQSSVLEPDAQPTNTVLPVNISFPLRIPNTLRFSSWNVCGLATSQKKGFKFYVEAEDPDILVLTETKVNNEPVDPSLSNRFPHRFWSISEKKGYSGIAVLSKQKPLSVDKTIPGHPNPSVVKGRIITLEFENHFFIATYVPNAGANLKTLDVKNEWNKHFTTYIRDLDKRKPIIWAGDLNVAPTELDLTNARRNWNKTPGYTEAETTAFKNILQPRDETADESSSKSEQFIDVWRRLHPSLQHYTYFSYRFNCRMKNLGWRLDMFVLSQRITDKVKMCEIRSDIYGASDHCPITMEYDGPL</sequence>
<feature type="site" description="Transition state stabilizer" evidence="8">
    <location>
        <position position="215"/>
    </location>
</feature>
<name>A0A9P7RZK0_9AGAR</name>
<dbReference type="EMBL" id="CM032185">
    <property type="protein sequence ID" value="KAG7092595.1"/>
    <property type="molecule type" value="Genomic_DNA"/>
</dbReference>
<feature type="site" description="Important for catalytic activity" evidence="8">
    <location>
        <position position="298"/>
    </location>
</feature>
<evidence type="ECO:0000256" key="4">
    <source>
        <dbReference type="ARBA" id="ARBA00022801"/>
    </source>
</evidence>
<keyword evidence="7" id="KW-0464">Manganese</keyword>
<dbReference type="PANTHER" id="PTHR22748:SF6">
    <property type="entry name" value="DNA-(APURINIC OR APYRIMIDINIC SITE) ENDONUCLEASE"/>
    <property type="match status" value="1"/>
</dbReference>
<proteinExistence type="inferred from homology"/>
<comment type="cofactor">
    <cofactor evidence="7 9">
        <name>Mg(2+)</name>
        <dbReference type="ChEBI" id="CHEBI:18420"/>
    </cofactor>
    <cofactor evidence="7 9">
        <name>Mn(2+)</name>
        <dbReference type="ChEBI" id="CHEBI:29035"/>
    </cofactor>
    <text evidence="7 9">Probably binds two magnesium or manganese ions per subunit.</text>
</comment>
<dbReference type="NCBIfam" id="TIGR00633">
    <property type="entry name" value="xth"/>
    <property type="match status" value="1"/>
</dbReference>
<feature type="domain" description="Endonuclease/exonuclease/phosphatase" evidence="11">
    <location>
        <begin position="70"/>
        <end position="325"/>
    </location>
</feature>
<dbReference type="InterPro" id="IPR020848">
    <property type="entry name" value="AP_endonuclease_F1_CS"/>
</dbReference>
<feature type="region of interest" description="Disordered" evidence="10">
    <location>
        <begin position="1"/>
        <end position="36"/>
    </location>
</feature>
<evidence type="ECO:0000313" key="13">
    <source>
        <dbReference type="Proteomes" id="UP001049176"/>
    </source>
</evidence>
<feature type="binding site" evidence="7">
    <location>
        <position position="325"/>
    </location>
    <ligand>
        <name>Mg(2+)</name>
        <dbReference type="ChEBI" id="CHEBI:18420"/>
        <label>1</label>
    </ligand>
</feature>
<feature type="binding site" evidence="7">
    <location>
        <position position="72"/>
    </location>
    <ligand>
        <name>Mg(2+)</name>
        <dbReference type="ChEBI" id="CHEBI:18420"/>
        <label>1</label>
    </ligand>
</feature>
<evidence type="ECO:0000256" key="6">
    <source>
        <dbReference type="PIRSR" id="PIRSR604808-1"/>
    </source>
</evidence>
<dbReference type="Proteomes" id="UP001049176">
    <property type="component" value="Chromosome 5"/>
</dbReference>
<dbReference type="GO" id="GO:0046872">
    <property type="term" value="F:metal ion binding"/>
    <property type="evidence" value="ECO:0007669"/>
    <property type="project" value="UniProtKB-KW"/>
</dbReference>
<dbReference type="GO" id="GO:0008081">
    <property type="term" value="F:phosphoric diester hydrolase activity"/>
    <property type="evidence" value="ECO:0007669"/>
    <property type="project" value="TreeGrafter"/>
</dbReference>
<dbReference type="InterPro" id="IPR004808">
    <property type="entry name" value="AP_endonuc_1"/>
</dbReference>
<dbReference type="RefSeq" id="XP_043009065.1">
    <property type="nucleotide sequence ID" value="XM_043153780.1"/>
</dbReference>
<dbReference type="NCBIfam" id="TIGR00195">
    <property type="entry name" value="exoDNase_III"/>
    <property type="match status" value="1"/>
</dbReference>
<feature type="binding site" evidence="7">
    <location>
        <position position="100"/>
    </location>
    <ligand>
        <name>Mg(2+)</name>
        <dbReference type="ChEBI" id="CHEBI:18420"/>
        <label>1</label>
    </ligand>
</feature>
<evidence type="ECO:0000256" key="10">
    <source>
        <dbReference type="SAM" id="MobiDB-lite"/>
    </source>
</evidence>
<keyword evidence="3 7" id="KW-0479">Metal-binding</keyword>
<keyword evidence="9" id="KW-0234">DNA repair</keyword>
<evidence type="ECO:0000256" key="3">
    <source>
        <dbReference type="ARBA" id="ARBA00022723"/>
    </source>
</evidence>
<dbReference type="InterPro" id="IPR005135">
    <property type="entry name" value="Endo/exonuclease/phosphatase"/>
</dbReference>
<evidence type="ECO:0000256" key="7">
    <source>
        <dbReference type="PIRSR" id="PIRSR604808-2"/>
    </source>
</evidence>
<dbReference type="GO" id="GO:0005634">
    <property type="term" value="C:nucleus"/>
    <property type="evidence" value="ECO:0007669"/>
    <property type="project" value="TreeGrafter"/>
</dbReference>
<evidence type="ECO:0000313" key="12">
    <source>
        <dbReference type="EMBL" id="KAG7092595.1"/>
    </source>
</evidence>
<feature type="binding site" evidence="7">
    <location>
        <position position="324"/>
    </location>
    <ligand>
        <name>Mg(2+)</name>
        <dbReference type="ChEBI" id="CHEBI:18420"/>
        <label>1</label>
    </ligand>
</feature>
<reference evidence="12" key="1">
    <citation type="journal article" date="2021" name="Genome Biol. Evol.">
        <title>The assembled and annotated genome of the fairy-ring fungus Marasmius oreades.</title>
        <authorList>
            <person name="Hiltunen M."/>
            <person name="Ament-Velasquez S.L."/>
            <person name="Johannesson H."/>
        </authorList>
    </citation>
    <scope>NUCLEOTIDE SEQUENCE</scope>
    <source>
        <strain evidence="12">03SP1</strain>
    </source>
</reference>
<dbReference type="GO" id="GO:0003906">
    <property type="term" value="F:DNA-(apurinic or apyrimidinic site) endonuclease activity"/>
    <property type="evidence" value="ECO:0007669"/>
    <property type="project" value="TreeGrafter"/>
</dbReference>
<gene>
    <name evidence="12" type="ORF">E1B28_008938</name>
</gene>
<evidence type="ECO:0000256" key="1">
    <source>
        <dbReference type="ARBA" id="ARBA00001936"/>
    </source>
</evidence>
<organism evidence="12 13">
    <name type="scientific">Marasmius oreades</name>
    <name type="common">fairy-ring Marasmius</name>
    <dbReference type="NCBI Taxonomy" id="181124"/>
    <lineage>
        <taxon>Eukaryota</taxon>
        <taxon>Fungi</taxon>
        <taxon>Dikarya</taxon>
        <taxon>Basidiomycota</taxon>
        <taxon>Agaricomycotina</taxon>
        <taxon>Agaricomycetes</taxon>
        <taxon>Agaricomycetidae</taxon>
        <taxon>Agaricales</taxon>
        <taxon>Marasmiineae</taxon>
        <taxon>Marasmiaceae</taxon>
        <taxon>Marasmius</taxon>
    </lineage>
</organism>
<dbReference type="PANTHER" id="PTHR22748">
    <property type="entry name" value="AP ENDONUCLEASE"/>
    <property type="match status" value="1"/>
</dbReference>
<dbReference type="Pfam" id="PF03372">
    <property type="entry name" value="Exo_endo_phos"/>
    <property type="match status" value="1"/>
</dbReference>
<dbReference type="GO" id="GO:0003677">
    <property type="term" value="F:DNA binding"/>
    <property type="evidence" value="ECO:0007669"/>
    <property type="project" value="InterPro"/>
</dbReference>
<dbReference type="InterPro" id="IPR036691">
    <property type="entry name" value="Endo/exonu/phosph_ase_sf"/>
</dbReference>
<dbReference type="SUPFAM" id="SSF56219">
    <property type="entry name" value="DNase I-like"/>
    <property type="match status" value="1"/>
</dbReference>
<feature type="active site" description="Proton donor/acceptor" evidence="6">
    <location>
        <position position="213"/>
    </location>
</feature>
<feature type="active site" evidence="6">
    <location>
        <position position="174"/>
    </location>
</feature>
<dbReference type="AlphaFoldDB" id="A0A9P7RZK0"/>
<comment type="similarity">
    <text evidence="2 9">Belongs to the DNA repair enzymes AP/ExoA family.</text>
</comment>
<dbReference type="KEGG" id="more:E1B28_008938"/>
<keyword evidence="5 7" id="KW-0460">Magnesium</keyword>
<evidence type="ECO:0000256" key="8">
    <source>
        <dbReference type="PIRSR" id="PIRSR604808-3"/>
    </source>
</evidence>
<dbReference type="PROSITE" id="PS51435">
    <property type="entry name" value="AP_NUCLEASE_F1_4"/>
    <property type="match status" value="1"/>
</dbReference>
<dbReference type="OrthoDB" id="498125at2759"/>
<keyword evidence="4" id="KW-0378">Hydrolase</keyword>
<evidence type="ECO:0000256" key="9">
    <source>
        <dbReference type="RuleBase" id="RU362131"/>
    </source>
</evidence>
<comment type="caution">
    <text evidence="12">The sequence shown here is derived from an EMBL/GenBank/DDBJ whole genome shotgun (WGS) entry which is preliminary data.</text>
</comment>
<evidence type="ECO:0000256" key="5">
    <source>
        <dbReference type="ARBA" id="ARBA00022842"/>
    </source>
</evidence>
<dbReference type="GO" id="GO:0006284">
    <property type="term" value="P:base-excision repair"/>
    <property type="evidence" value="ECO:0007669"/>
    <property type="project" value="TreeGrafter"/>
</dbReference>
<accession>A0A9P7RZK0</accession>